<name>A0A242N166_CABSO</name>
<protein>
    <submittedName>
        <fullName evidence="1">Uncharacterized protein</fullName>
    </submittedName>
</protein>
<accession>A0A242N166</accession>
<gene>
    <name evidence="1" type="ORF">PAMC26510_09500</name>
</gene>
<dbReference type="Proteomes" id="UP000194546">
    <property type="component" value="Unassembled WGS sequence"/>
</dbReference>
<evidence type="ECO:0000313" key="1">
    <source>
        <dbReference type="EMBL" id="OTP77419.1"/>
    </source>
</evidence>
<comment type="caution">
    <text evidence="1">The sequence shown here is derived from an EMBL/GenBank/DDBJ whole genome shotgun (WGS) entry which is preliminary data.</text>
</comment>
<dbReference type="AlphaFoldDB" id="A0A242N166"/>
<evidence type="ECO:0000313" key="2">
    <source>
        <dbReference type="Proteomes" id="UP000194546"/>
    </source>
</evidence>
<proteinExistence type="predicted"/>
<sequence length="37" mass="4207">MTRTLSSFKLRRITIYSLFAASPRSFTKSDAALIDQI</sequence>
<organism evidence="1 2">
    <name type="scientific">Caballeronia sordidicola</name>
    <name type="common">Burkholderia sordidicola</name>
    <dbReference type="NCBI Taxonomy" id="196367"/>
    <lineage>
        <taxon>Bacteria</taxon>
        <taxon>Pseudomonadati</taxon>
        <taxon>Pseudomonadota</taxon>
        <taxon>Betaproteobacteria</taxon>
        <taxon>Burkholderiales</taxon>
        <taxon>Burkholderiaceae</taxon>
        <taxon>Caballeronia</taxon>
    </lineage>
</organism>
<dbReference type="EMBL" id="NBTY01000053">
    <property type="protein sequence ID" value="OTP77419.1"/>
    <property type="molecule type" value="Genomic_DNA"/>
</dbReference>
<reference evidence="1 2" key="1">
    <citation type="submission" date="2017-03" db="EMBL/GenBank/DDBJ databases">
        <title>Genome analysis of strain PAMC 26510.</title>
        <authorList>
            <person name="Oh H.-M."/>
            <person name="Yang J.-A."/>
        </authorList>
    </citation>
    <scope>NUCLEOTIDE SEQUENCE [LARGE SCALE GENOMIC DNA]</scope>
    <source>
        <strain evidence="1 2">PAMC 26510</strain>
    </source>
</reference>